<evidence type="ECO:0000256" key="6">
    <source>
        <dbReference type="ARBA" id="ARBA00022664"/>
    </source>
</evidence>
<evidence type="ECO:0000313" key="15">
    <source>
        <dbReference type="Ensembl" id="ENSLLTP00000001403.1"/>
    </source>
</evidence>
<dbReference type="InterPro" id="IPR001163">
    <property type="entry name" value="Sm_dom_euk/arc"/>
</dbReference>
<evidence type="ECO:0000313" key="16">
    <source>
        <dbReference type="Proteomes" id="UP000694406"/>
    </source>
</evidence>
<feature type="domain" description="Sm" evidence="14">
    <location>
        <begin position="4"/>
        <end position="68"/>
    </location>
</feature>
<dbReference type="Proteomes" id="UP000694406">
    <property type="component" value="Unplaced"/>
</dbReference>
<dbReference type="FunFam" id="2.30.30.100:FF:000002">
    <property type="entry name" value="Small nuclear ribonucleoprotein Sm D3"/>
    <property type="match status" value="1"/>
</dbReference>
<evidence type="ECO:0000256" key="11">
    <source>
        <dbReference type="ARBA" id="ARBA00033126"/>
    </source>
</evidence>
<protein>
    <recommendedName>
        <fullName evidence="4 13">Small nuclear ribonucleoprotein Sm D3</fullName>
        <shortName evidence="13">Sm-D3</shortName>
    </recommendedName>
    <alternativeName>
        <fullName evidence="11 13">snRNP core protein D3</fullName>
    </alternativeName>
</protein>
<dbReference type="GO" id="GO:0005829">
    <property type="term" value="C:cytosol"/>
    <property type="evidence" value="ECO:0007669"/>
    <property type="project" value="UniProtKB-SubCell"/>
</dbReference>
<dbReference type="GO" id="GO:0000387">
    <property type="term" value="P:spliceosomal snRNP assembly"/>
    <property type="evidence" value="ECO:0007669"/>
    <property type="project" value="UniProtKB-UniRule"/>
</dbReference>
<reference evidence="15" key="1">
    <citation type="submission" date="2025-08" db="UniProtKB">
        <authorList>
            <consortium name="Ensembl"/>
        </authorList>
    </citation>
    <scope>IDENTIFICATION</scope>
</reference>
<organism evidence="15 16">
    <name type="scientific">Laticauda laticaudata</name>
    <name type="common">Blue-ringed sea krait</name>
    <name type="synonym">Blue-lipped sea krait</name>
    <dbReference type="NCBI Taxonomy" id="8630"/>
    <lineage>
        <taxon>Eukaryota</taxon>
        <taxon>Metazoa</taxon>
        <taxon>Chordata</taxon>
        <taxon>Craniata</taxon>
        <taxon>Vertebrata</taxon>
        <taxon>Euteleostomi</taxon>
        <taxon>Lepidosauria</taxon>
        <taxon>Squamata</taxon>
        <taxon>Bifurcata</taxon>
        <taxon>Unidentata</taxon>
        <taxon>Episquamata</taxon>
        <taxon>Toxicofera</taxon>
        <taxon>Serpentes</taxon>
        <taxon>Colubroidea</taxon>
        <taxon>Elapidae</taxon>
        <taxon>Laticaudinae</taxon>
        <taxon>Laticauda</taxon>
    </lineage>
</organism>
<dbReference type="CDD" id="cd01721">
    <property type="entry name" value="Sm_D3"/>
    <property type="match status" value="1"/>
</dbReference>
<evidence type="ECO:0000256" key="12">
    <source>
        <dbReference type="ARBA" id="ARBA00056968"/>
    </source>
</evidence>
<keyword evidence="5" id="KW-0963">Cytoplasm</keyword>
<dbReference type="Pfam" id="PF01423">
    <property type="entry name" value="LSM"/>
    <property type="match status" value="1"/>
</dbReference>
<keyword evidence="6 13" id="KW-0507">mRNA processing</keyword>
<comment type="similarity">
    <text evidence="3 13">Belongs to the snRNP core protein family.</text>
</comment>
<evidence type="ECO:0000256" key="2">
    <source>
        <dbReference type="ARBA" id="ARBA00004514"/>
    </source>
</evidence>
<keyword evidence="10 13" id="KW-0687">Ribonucleoprotein</keyword>
<dbReference type="GeneTree" id="ENSGT00610000086153"/>
<evidence type="ECO:0000256" key="1">
    <source>
        <dbReference type="ARBA" id="ARBA00004123"/>
    </source>
</evidence>
<comment type="subcellular location">
    <subcellularLocation>
        <location evidence="2">Cytoplasm</location>
        <location evidence="2">Cytosol</location>
    </subcellularLocation>
    <subcellularLocation>
        <location evidence="1 13">Nucleus</location>
    </subcellularLocation>
</comment>
<keyword evidence="8 13" id="KW-0508">mRNA splicing</keyword>
<dbReference type="SMART" id="SM00651">
    <property type="entry name" value="Sm"/>
    <property type="match status" value="1"/>
</dbReference>
<dbReference type="GO" id="GO:0005681">
    <property type="term" value="C:spliceosomal complex"/>
    <property type="evidence" value="ECO:0007669"/>
    <property type="project" value="UniProtKB-KW"/>
</dbReference>
<dbReference type="AlphaFoldDB" id="A0A8C5RCG3"/>
<dbReference type="Gene3D" id="2.30.30.100">
    <property type="match status" value="1"/>
</dbReference>
<evidence type="ECO:0000256" key="5">
    <source>
        <dbReference type="ARBA" id="ARBA00022490"/>
    </source>
</evidence>
<comment type="function">
    <text evidence="12">Plays a role in pre-mRNA splicing as a core component of the spliceosomal U1, U2, U4 and U5 small nuclear ribonucleoproteins (snRNPs), the building blocks of the spliceosome. Component of both the pre-catalytic spliceosome B complex and activated spliceosome C complexes. As a component of the minor spliceosome, involved in the splicing of U12-type introns in pre-mRNAs. As part of the U7 snRNP it is involved in histone pre-mRNA 3'-end processing.</text>
</comment>
<keyword evidence="16" id="KW-1185">Reference proteome</keyword>
<name>A0A8C5RCG3_LATLA</name>
<dbReference type="InterPro" id="IPR027141">
    <property type="entry name" value="LSm4/Sm_D1/D3"/>
</dbReference>
<evidence type="ECO:0000256" key="10">
    <source>
        <dbReference type="ARBA" id="ARBA00023274"/>
    </source>
</evidence>
<dbReference type="PANTHER" id="PTHR23338">
    <property type="entry name" value="SMALL NUCLEAR RIBONUCLEOPROTEIN SM"/>
    <property type="match status" value="1"/>
</dbReference>
<evidence type="ECO:0000256" key="4">
    <source>
        <dbReference type="ARBA" id="ARBA00020160"/>
    </source>
</evidence>
<reference evidence="15" key="2">
    <citation type="submission" date="2025-09" db="UniProtKB">
        <authorList>
            <consortium name="Ensembl"/>
        </authorList>
    </citation>
    <scope>IDENTIFICATION</scope>
</reference>
<evidence type="ECO:0000256" key="8">
    <source>
        <dbReference type="ARBA" id="ARBA00023187"/>
    </source>
</evidence>
<accession>A0A8C5RCG3</accession>
<dbReference type="InterPro" id="IPR010920">
    <property type="entry name" value="LSM_dom_sf"/>
</dbReference>
<dbReference type="Ensembl" id="ENSLLTT00000001456.1">
    <property type="protein sequence ID" value="ENSLLTP00000001403.1"/>
    <property type="gene ID" value="ENSLLTG00000001095.1"/>
</dbReference>
<sequence length="121" mass="13350">MSIGVPIKVLHIITCETNTDEVYYGKLIEAEDNMNCQMSNITVTYCDGCIAQLEQVYIHGSKIRFLILPDMLKNALMLKSMKNKNQGLGARRGKAIILKVQLAAGGRGQGMGCGNIFQKQQ</sequence>
<keyword evidence="9 13" id="KW-0539">Nucleus</keyword>
<evidence type="ECO:0000256" key="13">
    <source>
        <dbReference type="RuleBase" id="RU365050"/>
    </source>
</evidence>
<evidence type="ECO:0000256" key="7">
    <source>
        <dbReference type="ARBA" id="ARBA00022728"/>
    </source>
</evidence>
<evidence type="ECO:0000256" key="3">
    <source>
        <dbReference type="ARBA" id="ARBA00008146"/>
    </source>
</evidence>
<evidence type="ECO:0000259" key="14">
    <source>
        <dbReference type="SMART" id="SM00651"/>
    </source>
</evidence>
<proteinExistence type="inferred from homology"/>
<evidence type="ECO:0000256" key="9">
    <source>
        <dbReference type="ARBA" id="ARBA00023242"/>
    </source>
</evidence>
<dbReference type="InterPro" id="IPR034099">
    <property type="entry name" value="SmD3"/>
</dbReference>
<dbReference type="SUPFAM" id="SSF50182">
    <property type="entry name" value="Sm-like ribonucleoproteins"/>
    <property type="match status" value="1"/>
</dbReference>
<keyword evidence="7" id="KW-0747">Spliceosome</keyword>